<comment type="caution">
    <text evidence="2">The sequence shown here is derived from an EMBL/GenBank/DDBJ whole genome shotgun (WGS) entry which is preliminary data.</text>
</comment>
<protein>
    <submittedName>
        <fullName evidence="2">Uncharacterized protein</fullName>
    </submittedName>
</protein>
<reference evidence="2 3" key="2">
    <citation type="journal article" date="2013" name="Environ. Sci. Technol.">
        <title>The 4-tert-butylphenol-utilizing bacterium Sphingobium fuliginis OMI can degrade bisphenols via phenolic ring hydroxylation and meta-cleavage pathway.</title>
        <authorList>
            <person name="Ogata Y."/>
            <person name="Goda S."/>
            <person name="Toyama T."/>
            <person name="Sei K."/>
            <person name="Ike M."/>
        </authorList>
    </citation>
    <scope>NUCLEOTIDE SEQUENCE [LARGE SCALE GENOMIC DNA]</scope>
    <source>
        <strain evidence="2 3">OMI</strain>
    </source>
</reference>
<reference evidence="2 3" key="1">
    <citation type="journal article" date="2013" name="Biodegradation">
        <title>Occurrence of 4-tert-butylphenol (4-t-BP) biodegradation in an aquatic sample caused by the presence of Spirodela polyrrhiza and isolation of a 4-t-BP-utilizing bacterium.</title>
        <authorList>
            <person name="Ogata Y."/>
            <person name="Toyama T."/>
            <person name="Yu N."/>
            <person name="Wang X."/>
            <person name="Sei K."/>
            <person name="Ike M."/>
        </authorList>
    </citation>
    <scope>NUCLEOTIDE SEQUENCE [LARGE SCALE GENOMIC DNA]</scope>
    <source>
        <strain evidence="2 3">OMI</strain>
    </source>
</reference>
<sequence>MALRLSTGSASTRYGRRGFRSPQNTWPRSPISGSGAMLASLTA</sequence>
<proteinExistence type="predicted"/>
<evidence type="ECO:0000256" key="1">
    <source>
        <dbReference type="SAM" id="MobiDB-lite"/>
    </source>
</evidence>
<dbReference type="AlphaFoldDB" id="A0A292ZK79"/>
<feature type="region of interest" description="Disordered" evidence="1">
    <location>
        <begin position="1"/>
        <end position="43"/>
    </location>
</feature>
<evidence type="ECO:0000313" key="2">
    <source>
        <dbReference type="EMBL" id="GAY23306.1"/>
    </source>
</evidence>
<accession>A0A292ZK79</accession>
<organism evidence="2 3">
    <name type="scientific">Sphingobium fuliginis (strain ATCC 27551)</name>
    <dbReference type="NCBI Taxonomy" id="336203"/>
    <lineage>
        <taxon>Bacteria</taxon>
        <taxon>Pseudomonadati</taxon>
        <taxon>Pseudomonadota</taxon>
        <taxon>Alphaproteobacteria</taxon>
        <taxon>Sphingomonadales</taxon>
        <taxon>Sphingomonadaceae</taxon>
        <taxon>Sphingobium</taxon>
    </lineage>
</organism>
<evidence type="ECO:0000313" key="3">
    <source>
        <dbReference type="Proteomes" id="UP000221538"/>
    </source>
</evidence>
<dbReference type="EMBL" id="BEWI01000032">
    <property type="protein sequence ID" value="GAY23306.1"/>
    <property type="molecule type" value="Genomic_DNA"/>
</dbReference>
<name>A0A292ZK79_SPHSA</name>
<gene>
    <name evidence="2" type="ORF">SFOMI_3873</name>
</gene>
<feature type="compositionally biased region" description="Polar residues" evidence="1">
    <location>
        <begin position="1"/>
        <end position="12"/>
    </location>
</feature>
<dbReference type="Proteomes" id="UP000221538">
    <property type="component" value="Unassembled WGS sequence"/>
</dbReference>